<dbReference type="Pfam" id="PF12840">
    <property type="entry name" value="HTH_20"/>
    <property type="match status" value="1"/>
</dbReference>
<dbReference type="InterPro" id="IPR036388">
    <property type="entry name" value="WH-like_DNA-bd_sf"/>
</dbReference>
<reference evidence="2 3" key="1">
    <citation type="submission" date="2016-09" db="EMBL/GenBank/DDBJ databases">
        <title>Pseudonocardia autotrophica DSM535, a candidate organism with high potential of specific P450 cytochromes.</title>
        <authorList>
            <person name="Grumaz C."/>
            <person name="Vainshtein Y."/>
            <person name="Kirstahler P."/>
            <person name="Sohn K."/>
        </authorList>
    </citation>
    <scope>NUCLEOTIDE SEQUENCE [LARGE SCALE GENOMIC DNA]</scope>
    <source>
        <strain evidence="2 3">DSM 535</strain>
    </source>
</reference>
<evidence type="ECO:0000313" key="2">
    <source>
        <dbReference type="EMBL" id="OSY34917.1"/>
    </source>
</evidence>
<dbReference type="SUPFAM" id="SSF46785">
    <property type="entry name" value="Winged helix' DNA-binding domain"/>
    <property type="match status" value="1"/>
</dbReference>
<dbReference type="AlphaFoldDB" id="A0A1Y2MJS3"/>
<dbReference type="STRING" id="2074.BG845_06431"/>
<accession>A0A1Y2MJS3</accession>
<dbReference type="GO" id="GO:0003700">
    <property type="term" value="F:DNA-binding transcription factor activity"/>
    <property type="evidence" value="ECO:0007669"/>
    <property type="project" value="InterPro"/>
</dbReference>
<gene>
    <name evidence="2" type="ORF">BG845_06431</name>
</gene>
<feature type="domain" description="HTH arsR-type" evidence="1">
    <location>
        <begin position="245"/>
        <end position="323"/>
    </location>
</feature>
<dbReference type="InterPro" id="IPR011991">
    <property type="entry name" value="ArsR-like_HTH"/>
</dbReference>
<proteinExistence type="predicted"/>
<dbReference type="InterPro" id="IPR001845">
    <property type="entry name" value="HTH_ArsR_DNA-bd_dom"/>
</dbReference>
<sequence>MRGPITRIRLGDDVAVRVVADPYSSVLAVACAGVRDRRAGRRTGASRLLGVLREPEVRAVARLIPTDGSLAPDCVGPGTPGRPIRVGDELDRLRGMSDRELRDDLVRTFSGRLPTRWQRLEGSLSGWAGDLADGLQAIWERVEPLWTRQADLREREAERLGVAASRGAVDVALSEMFRGARAADGWLEIPDPDAVTVESGRRVVVLAPLLSGLPVALCNLERDDALWFAAPSGARPAADQRDAGGLGSLLTPTRADLLGRLRVERSMSEIAGLMNTAPATATHQVGALEAAGLVRRRRDGRRIWVQRTPRGDALLDLYGVLDRA</sequence>
<evidence type="ECO:0000259" key="1">
    <source>
        <dbReference type="SMART" id="SM00418"/>
    </source>
</evidence>
<comment type="caution">
    <text evidence="2">The sequence shown here is derived from an EMBL/GenBank/DDBJ whole genome shotgun (WGS) entry which is preliminary data.</text>
</comment>
<name>A0A1Y2MJS3_PSEAH</name>
<dbReference type="CDD" id="cd00090">
    <property type="entry name" value="HTH_ARSR"/>
    <property type="match status" value="1"/>
</dbReference>
<dbReference type="RefSeq" id="WP_085916478.1">
    <property type="nucleotide sequence ID" value="NZ_AP018920.1"/>
</dbReference>
<dbReference type="Proteomes" id="UP000194360">
    <property type="component" value="Unassembled WGS sequence"/>
</dbReference>
<evidence type="ECO:0000313" key="3">
    <source>
        <dbReference type="Proteomes" id="UP000194360"/>
    </source>
</evidence>
<dbReference type="InterPro" id="IPR036390">
    <property type="entry name" value="WH_DNA-bd_sf"/>
</dbReference>
<dbReference type="SMART" id="SM00418">
    <property type="entry name" value="HTH_ARSR"/>
    <property type="match status" value="1"/>
</dbReference>
<organism evidence="2 3">
    <name type="scientific">Pseudonocardia autotrophica</name>
    <name type="common">Amycolata autotrophica</name>
    <name type="synonym">Nocardia autotrophica</name>
    <dbReference type="NCBI Taxonomy" id="2074"/>
    <lineage>
        <taxon>Bacteria</taxon>
        <taxon>Bacillati</taxon>
        <taxon>Actinomycetota</taxon>
        <taxon>Actinomycetes</taxon>
        <taxon>Pseudonocardiales</taxon>
        <taxon>Pseudonocardiaceae</taxon>
        <taxon>Pseudonocardia</taxon>
    </lineage>
</organism>
<dbReference type="OrthoDB" id="3569145at2"/>
<keyword evidence="3" id="KW-1185">Reference proteome</keyword>
<protein>
    <submittedName>
        <fullName evidence="2">Helix-turn-helix domain protein</fullName>
    </submittedName>
</protein>
<dbReference type="EMBL" id="MIGB01000062">
    <property type="protein sequence ID" value="OSY34917.1"/>
    <property type="molecule type" value="Genomic_DNA"/>
</dbReference>
<dbReference type="Gene3D" id="1.10.10.10">
    <property type="entry name" value="Winged helix-like DNA-binding domain superfamily/Winged helix DNA-binding domain"/>
    <property type="match status" value="1"/>
</dbReference>